<accession>A0A5P1FI91</accession>
<feature type="non-terminal residue" evidence="1">
    <location>
        <position position="1"/>
    </location>
</feature>
<evidence type="ECO:0000313" key="1">
    <source>
        <dbReference type="EMBL" id="ONK76609.1"/>
    </source>
</evidence>
<proteinExistence type="predicted"/>
<protein>
    <submittedName>
        <fullName evidence="1">Uncharacterized protein</fullName>
    </submittedName>
</protein>
<gene>
    <name evidence="1" type="ORF">A4U43_C03F30100</name>
</gene>
<sequence>GFHTCVGSGGEMQTPEWYMEQGIEDLGLSFWEVLLSLFIKIECLCTLKLWKVFSKEEVSILMHMLNDLVACTMRTTTFNWRNFIAVLKNMK</sequence>
<name>A0A5P1FI91_ASPOF</name>
<dbReference type="Proteomes" id="UP000243459">
    <property type="component" value="Chromosome 3"/>
</dbReference>
<organism evidence="1 2">
    <name type="scientific">Asparagus officinalis</name>
    <name type="common">Garden asparagus</name>
    <dbReference type="NCBI Taxonomy" id="4686"/>
    <lineage>
        <taxon>Eukaryota</taxon>
        <taxon>Viridiplantae</taxon>
        <taxon>Streptophyta</taxon>
        <taxon>Embryophyta</taxon>
        <taxon>Tracheophyta</taxon>
        <taxon>Spermatophyta</taxon>
        <taxon>Magnoliopsida</taxon>
        <taxon>Liliopsida</taxon>
        <taxon>Asparagales</taxon>
        <taxon>Asparagaceae</taxon>
        <taxon>Asparagoideae</taxon>
        <taxon>Asparagus</taxon>
    </lineage>
</organism>
<dbReference type="Gramene" id="ONK76609">
    <property type="protein sequence ID" value="ONK76609"/>
    <property type="gene ID" value="A4U43_C03F30100"/>
</dbReference>
<dbReference type="EMBL" id="CM007383">
    <property type="protein sequence ID" value="ONK76609.1"/>
    <property type="molecule type" value="Genomic_DNA"/>
</dbReference>
<dbReference type="AlphaFoldDB" id="A0A5P1FI91"/>
<reference evidence="2" key="1">
    <citation type="journal article" date="2017" name="Nat. Commun.">
        <title>The asparagus genome sheds light on the origin and evolution of a young Y chromosome.</title>
        <authorList>
            <person name="Harkess A."/>
            <person name="Zhou J."/>
            <person name="Xu C."/>
            <person name="Bowers J.E."/>
            <person name="Van der Hulst R."/>
            <person name="Ayyampalayam S."/>
            <person name="Mercati F."/>
            <person name="Riccardi P."/>
            <person name="McKain M.R."/>
            <person name="Kakrana A."/>
            <person name="Tang H."/>
            <person name="Ray J."/>
            <person name="Groenendijk J."/>
            <person name="Arikit S."/>
            <person name="Mathioni S.M."/>
            <person name="Nakano M."/>
            <person name="Shan H."/>
            <person name="Telgmann-Rauber A."/>
            <person name="Kanno A."/>
            <person name="Yue Z."/>
            <person name="Chen H."/>
            <person name="Li W."/>
            <person name="Chen Y."/>
            <person name="Xu X."/>
            <person name="Zhang Y."/>
            <person name="Luo S."/>
            <person name="Chen H."/>
            <person name="Gao J."/>
            <person name="Mao Z."/>
            <person name="Pires J.C."/>
            <person name="Luo M."/>
            <person name="Kudrna D."/>
            <person name="Wing R.A."/>
            <person name="Meyers B.C."/>
            <person name="Yi K."/>
            <person name="Kong H."/>
            <person name="Lavrijsen P."/>
            <person name="Sunseri F."/>
            <person name="Falavigna A."/>
            <person name="Ye Y."/>
            <person name="Leebens-Mack J.H."/>
            <person name="Chen G."/>
        </authorList>
    </citation>
    <scope>NUCLEOTIDE SEQUENCE [LARGE SCALE GENOMIC DNA]</scope>
    <source>
        <strain evidence="2">cv. DH0086</strain>
    </source>
</reference>
<evidence type="ECO:0000313" key="2">
    <source>
        <dbReference type="Proteomes" id="UP000243459"/>
    </source>
</evidence>
<keyword evidence="2" id="KW-1185">Reference proteome</keyword>